<evidence type="ECO:0000256" key="1">
    <source>
        <dbReference type="SAM" id="SignalP"/>
    </source>
</evidence>
<keyword evidence="3" id="KW-1185">Reference proteome</keyword>
<organism evidence="2 3">
    <name type="scientific">Brevundimonas terrae</name>
    <dbReference type="NCBI Taxonomy" id="363631"/>
    <lineage>
        <taxon>Bacteria</taxon>
        <taxon>Pseudomonadati</taxon>
        <taxon>Pseudomonadota</taxon>
        <taxon>Alphaproteobacteria</taxon>
        <taxon>Caulobacterales</taxon>
        <taxon>Caulobacteraceae</taxon>
        <taxon>Brevundimonas</taxon>
    </lineage>
</organism>
<evidence type="ECO:0000313" key="2">
    <source>
        <dbReference type="EMBL" id="GAA0393268.1"/>
    </source>
</evidence>
<accession>A0ABN0YEU0</accession>
<protein>
    <submittedName>
        <fullName evidence="2">Uncharacterized protein</fullName>
    </submittedName>
</protein>
<proteinExistence type="predicted"/>
<feature type="signal peptide" evidence="1">
    <location>
        <begin position="1"/>
        <end position="24"/>
    </location>
</feature>
<feature type="chain" id="PRO_5045470832" evidence="1">
    <location>
        <begin position="25"/>
        <end position="172"/>
    </location>
</feature>
<evidence type="ECO:0000313" key="3">
    <source>
        <dbReference type="Proteomes" id="UP001500791"/>
    </source>
</evidence>
<keyword evidence="1" id="KW-0732">Signal</keyword>
<gene>
    <name evidence="2" type="ORF">GCM10009093_19830</name>
</gene>
<dbReference type="RefSeq" id="WP_167177276.1">
    <property type="nucleotide sequence ID" value="NZ_BAAAEJ010000007.1"/>
</dbReference>
<sequence length="172" mass="17703">MFKNNRAAFTIALAAVTGSLALSACGSPENNPPAQAPADPVAAEPAPAATATLSGEWASLEPLVSQYPSQSGLFEASVIAAPLKTLLGDKFETFKTNMKVESPLTREGNVLYTSGNKPHDGGINAAYLLIDPATKAMEVGLWEGGKLTTYPAGGTSIAKPKDIQTLISNAAS</sequence>
<dbReference type="EMBL" id="BAAAEJ010000007">
    <property type="protein sequence ID" value="GAA0393268.1"/>
    <property type="molecule type" value="Genomic_DNA"/>
</dbReference>
<dbReference type="Proteomes" id="UP001500791">
    <property type="component" value="Unassembled WGS sequence"/>
</dbReference>
<reference evidence="2 3" key="1">
    <citation type="journal article" date="2019" name="Int. J. Syst. Evol. Microbiol.">
        <title>The Global Catalogue of Microorganisms (GCM) 10K type strain sequencing project: providing services to taxonomists for standard genome sequencing and annotation.</title>
        <authorList>
            <consortium name="The Broad Institute Genomics Platform"/>
            <consortium name="The Broad Institute Genome Sequencing Center for Infectious Disease"/>
            <person name="Wu L."/>
            <person name="Ma J."/>
        </authorList>
    </citation>
    <scope>NUCLEOTIDE SEQUENCE [LARGE SCALE GENOMIC DNA]</scope>
    <source>
        <strain evidence="2 3">JCM 13476</strain>
    </source>
</reference>
<comment type="caution">
    <text evidence="2">The sequence shown here is derived from an EMBL/GenBank/DDBJ whole genome shotgun (WGS) entry which is preliminary data.</text>
</comment>
<dbReference type="PROSITE" id="PS51257">
    <property type="entry name" value="PROKAR_LIPOPROTEIN"/>
    <property type="match status" value="1"/>
</dbReference>
<name>A0ABN0YEU0_9CAUL</name>